<keyword evidence="4 8" id="KW-0812">Transmembrane</keyword>
<dbReference type="InterPro" id="IPR036942">
    <property type="entry name" value="Beta-barrel_TonB_sf"/>
</dbReference>
<accession>A0ABY4TTV2</accession>
<dbReference type="Gene3D" id="2.40.170.20">
    <property type="entry name" value="TonB-dependent receptor, beta-barrel domain"/>
    <property type="match status" value="1"/>
</dbReference>
<evidence type="ECO:0000256" key="11">
    <source>
        <dbReference type="SAM" id="SignalP"/>
    </source>
</evidence>
<dbReference type="PROSITE" id="PS52016">
    <property type="entry name" value="TONB_DEPENDENT_REC_3"/>
    <property type="match status" value="1"/>
</dbReference>
<evidence type="ECO:0000256" key="10">
    <source>
        <dbReference type="SAM" id="MobiDB-lite"/>
    </source>
</evidence>
<keyword evidence="2 8" id="KW-0813">Transport</keyword>
<organism evidence="14 15">
    <name type="scientific">Sphingomonas donggukensis</name>
    <dbReference type="NCBI Taxonomy" id="2949093"/>
    <lineage>
        <taxon>Bacteria</taxon>
        <taxon>Pseudomonadati</taxon>
        <taxon>Pseudomonadota</taxon>
        <taxon>Alphaproteobacteria</taxon>
        <taxon>Sphingomonadales</taxon>
        <taxon>Sphingomonadaceae</taxon>
        <taxon>Sphingomonas</taxon>
    </lineage>
</organism>
<feature type="domain" description="TonB-dependent receptor-like beta-barrel" evidence="12">
    <location>
        <begin position="337"/>
        <end position="867"/>
    </location>
</feature>
<feature type="signal peptide" evidence="11">
    <location>
        <begin position="1"/>
        <end position="21"/>
    </location>
</feature>
<protein>
    <submittedName>
        <fullName evidence="14">TonB-dependent receptor</fullName>
    </submittedName>
</protein>
<dbReference type="InterPro" id="IPR039426">
    <property type="entry name" value="TonB-dep_rcpt-like"/>
</dbReference>
<dbReference type="EMBL" id="CP098401">
    <property type="protein sequence ID" value="URW75839.1"/>
    <property type="molecule type" value="Genomic_DNA"/>
</dbReference>
<dbReference type="PANTHER" id="PTHR47234:SF2">
    <property type="entry name" value="TONB-DEPENDENT RECEPTOR"/>
    <property type="match status" value="1"/>
</dbReference>
<evidence type="ECO:0000259" key="12">
    <source>
        <dbReference type="Pfam" id="PF00593"/>
    </source>
</evidence>
<evidence type="ECO:0000313" key="14">
    <source>
        <dbReference type="EMBL" id="URW75839.1"/>
    </source>
</evidence>
<evidence type="ECO:0000256" key="7">
    <source>
        <dbReference type="ARBA" id="ARBA00023237"/>
    </source>
</evidence>
<dbReference type="SUPFAM" id="SSF56935">
    <property type="entry name" value="Porins"/>
    <property type="match status" value="1"/>
</dbReference>
<dbReference type="InterPro" id="IPR037066">
    <property type="entry name" value="Plug_dom_sf"/>
</dbReference>
<dbReference type="Proteomes" id="UP001055580">
    <property type="component" value="Chromosome"/>
</dbReference>
<evidence type="ECO:0000313" key="15">
    <source>
        <dbReference type="Proteomes" id="UP001055580"/>
    </source>
</evidence>
<feature type="region of interest" description="Disordered" evidence="10">
    <location>
        <begin position="24"/>
        <end position="43"/>
    </location>
</feature>
<evidence type="ECO:0000259" key="13">
    <source>
        <dbReference type="Pfam" id="PF07715"/>
    </source>
</evidence>
<proteinExistence type="inferred from homology"/>
<evidence type="ECO:0000256" key="2">
    <source>
        <dbReference type="ARBA" id="ARBA00022448"/>
    </source>
</evidence>
<dbReference type="InterPro" id="IPR000531">
    <property type="entry name" value="Beta-barrel_TonB"/>
</dbReference>
<evidence type="ECO:0000256" key="4">
    <source>
        <dbReference type="ARBA" id="ARBA00022692"/>
    </source>
</evidence>
<evidence type="ECO:0000256" key="8">
    <source>
        <dbReference type="PROSITE-ProRule" id="PRU01360"/>
    </source>
</evidence>
<name>A0ABY4TTV2_9SPHN</name>
<reference evidence="14" key="1">
    <citation type="submission" date="2022-05" db="EMBL/GenBank/DDBJ databases">
        <title>Sphingomonas sp. strain RMG20 Genome sequencing and assembly.</title>
        <authorList>
            <person name="Kim I."/>
        </authorList>
    </citation>
    <scope>NUCLEOTIDE SEQUENCE</scope>
    <source>
        <strain evidence="14">RMG20</strain>
    </source>
</reference>
<evidence type="ECO:0000256" key="6">
    <source>
        <dbReference type="ARBA" id="ARBA00023136"/>
    </source>
</evidence>
<keyword evidence="7 8" id="KW-0998">Cell outer membrane</keyword>
<keyword evidence="5 9" id="KW-0798">TonB box</keyword>
<evidence type="ECO:0000256" key="1">
    <source>
        <dbReference type="ARBA" id="ARBA00004571"/>
    </source>
</evidence>
<dbReference type="RefSeq" id="WP_250752428.1">
    <property type="nucleotide sequence ID" value="NZ_CP098401.1"/>
</dbReference>
<keyword evidence="11" id="KW-0732">Signal</keyword>
<feature type="chain" id="PRO_5046407427" evidence="11">
    <location>
        <begin position="22"/>
        <end position="903"/>
    </location>
</feature>
<keyword evidence="15" id="KW-1185">Reference proteome</keyword>
<dbReference type="Pfam" id="PF07715">
    <property type="entry name" value="Plug"/>
    <property type="match status" value="1"/>
</dbReference>
<comment type="subcellular location">
    <subcellularLocation>
        <location evidence="1 8">Cell outer membrane</location>
        <topology evidence="1 8">Multi-pass membrane protein</topology>
    </subcellularLocation>
</comment>
<dbReference type="InterPro" id="IPR012910">
    <property type="entry name" value="Plug_dom"/>
</dbReference>
<gene>
    <name evidence="14" type="ORF">M9980_00980</name>
</gene>
<feature type="domain" description="TonB-dependent receptor plug" evidence="13">
    <location>
        <begin position="61"/>
        <end position="173"/>
    </location>
</feature>
<keyword evidence="6 8" id="KW-0472">Membrane</keyword>
<keyword evidence="14" id="KW-0675">Receptor</keyword>
<comment type="similarity">
    <text evidence="8 9">Belongs to the TonB-dependent receptor family.</text>
</comment>
<keyword evidence="3 8" id="KW-1134">Transmembrane beta strand</keyword>
<evidence type="ECO:0000256" key="5">
    <source>
        <dbReference type="ARBA" id="ARBA00023077"/>
    </source>
</evidence>
<dbReference type="PANTHER" id="PTHR47234">
    <property type="match status" value="1"/>
</dbReference>
<dbReference type="Gene3D" id="2.170.130.10">
    <property type="entry name" value="TonB-dependent receptor, plug domain"/>
    <property type="match status" value="1"/>
</dbReference>
<dbReference type="Pfam" id="PF00593">
    <property type="entry name" value="TonB_dep_Rec_b-barrel"/>
    <property type="match status" value="1"/>
</dbReference>
<sequence>MKLATALLAATMLGGIAPAYGQTTKSTDAAQPSAEGQEAAPGGDILVTGSRIRRQDIAGVGPATVVSAEQIESTGIVNVETLLQRLPANAGFAGNQTSAYWTGNGYGTAQVNLRGLGIKRTLVLLNNRRLVAGGTGANSSPDLNMIPVVALARTDVLKDGASAIYGADAMAGVVNLITRTDYNGLGISGRSGITERGDGGDYTIDLLWGMRGDRGGILAAATYQKTEPVNMATRAPCSLAETTPGSLSCVNSASTIGGRAVLPNGQQINFNQVPGGNGNFFEPYSAAKHNFNSNPFLYAVSPIERITTAVFGDYELTDGLQAFGEFLYTHRKSDQIATPGTLRNLAISATNPTNPTGQNIVLVQRRLAEPGPRQFFQRTDTYQGTLGFRGKFANDWAWEVAGAYGRNTGIDGSTNIANLQRVGNTIDTSKCSLAPGAAIPCGDYLGFGDLTPQVLNYILFTSRDTGGNSLLSVTADLNGDLFRLPAGAVSFATGVTYRQEKGWRNPDPLTVAGIANTNQQSPISGSTKAKEAYLEVSVPVLANTPFFRALTLDGAVRYSDYDLFGSDWNYKFSADWMITEGVRVRGTYGTGFRVPNVPELFGGVSEGNLTTSDPCSRYGTSTNATLVANCRASGVPANYVQLGTTILTTVGGNQNLRPETSKSWTVGTVIQPRGIIPGLSLTADWFDIDITGAIRAIPGSTKLAVCYASANLSSPFCKDFVRSPLTGEVTALSAQPINTGLERMSGLDLGLVYGHTLGRLELQIDLNATYLNEYVVEPFPGGAPIIFDGRIGGGNGGYPKWRGYGVATAKQDGVALTWSTQWIGKAQDFNAAPTAIGYRTPDIFYHNAQIAFEVDAKTRFQIGVDNLFDTMAPYIPSFTDGNTDTMTYDLLRRRFYVGFRTAF</sequence>
<evidence type="ECO:0000256" key="3">
    <source>
        <dbReference type="ARBA" id="ARBA00022452"/>
    </source>
</evidence>
<evidence type="ECO:0000256" key="9">
    <source>
        <dbReference type="RuleBase" id="RU003357"/>
    </source>
</evidence>